<dbReference type="Gene3D" id="1.10.530.10">
    <property type="match status" value="1"/>
</dbReference>
<accession>A0A7C9HTJ9</accession>
<dbReference type="PANTHER" id="PTHR34408">
    <property type="entry name" value="FAMILY PROTEIN, PUTATIVE-RELATED"/>
    <property type="match status" value="1"/>
</dbReference>
<protein>
    <submittedName>
        <fullName evidence="1">Glycoside hydrolase family 19 protein</fullName>
    </submittedName>
</protein>
<comment type="caution">
    <text evidence="1">The sequence shown here is derived from an EMBL/GenBank/DDBJ whole genome shotgun (WGS) entry which is preliminary data.</text>
</comment>
<dbReference type="SUPFAM" id="SSF53955">
    <property type="entry name" value="Lysozyme-like"/>
    <property type="match status" value="1"/>
</dbReference>
<dbReference type="PANTHER" id="PTHR34408:SF1">
    <property type="entry name" value="GLYCOSYL HYDROLASE FAMILY 19 DOMAIN-CONTAINING PROTEIN HI_1415"/>
    <property type="match status" value="1"/>
</dbReference>
<keyword evidence="1" id="KW-0378">Hydrolase</keyword>
<gene>
    <name evidence="1" type="ORF">GO986_18085</name>
</gene>
<keyword evidence="2" id="KW-1185">Reference proteome</keyword>
<reference evidence="1 2" key="1">
    <citation type="submission" date="2019-12" db="EMBL/GenBank/DDBJ databases">
        <title>Deinococcus sp. HMF7620 Genome sequencing and assembly.</title>
        <authorList>
            <person name="Kang H."/>
            <person name="Kim H."/>
            <person name="Joh K."/>
        </authorList>
    </citation>
    <scope>NUCLEOTIDE SEQUENCE [LARGE SCALE GENOMIC DNA]</scope>
    <source>
        <strain evidence="1 2">HMF7620</strain>
    </source>
</reference>
<evidence type="ECO:0000313" key="2">
    <source>
        <dbReference type="Proteomes" id="UP000483286"/>
    </source>
</evidence>
<dbReference type="InterPro" id="IPR023346">
    <property type="entry name" value="Lysozyme-like_dom_sf"/>
</dbReference>
<dbReference type="Proteomes" id="UP000483286">
    <property type="component" value="Unassembled WGS sequence"/>
</dbReference>
<evidence type="ECO:0000313" key="1">
    <source>
        <dbReference type="EMBL" id="MVN88649.1"/>
    </source>
</evidence>
<dbReference type="InterPro" id="IPR052354">
    <property type="entry name" value="Cell_Wall_Dynamics_Protein"/>
</dbReference>
<name>A0A7C9HTJ9_9DEIO</name>
<proteinExistence type="predicted"/>
<organism evidence="1 2">
    <name type="scientific">Deinococcus arboris</name>
    <dbReference type="NCBI Taxonomy" id="2682977"/>
    <lineage>
        <taxon>Bacteria</taxon>
        <taxon>Thermotogati</taxon>
        <taxon>Deinococcota</taxon>
        <taxon>Deinococci</taxon>
        <taxon>Deinococcales</taxon>
        <taxon>Deinococcaceae</taxon>
        <taxon>Deinococcus</taxon>
    </lineage>
</organism>
<dbReference type="GO" id="GO:0016787">
    <property type="term" value="F:hydrolase activity"/>
    <property type="evidence" value="ECO:0007669"/>
    <property type="project" value="UniProtKB-KW"/>
</dbReference>
<dbReference type="EMBL" id="WQLB01000031">
    <property type="protein sequence ID" value="MVN88649.1"/>
    <property type="molecule type" value="Genomic_DNA"/>
</dbReference>
<sequence length="236" mass="25832">MTPMITPDVVRALNPRHPRPDVAATKLQQAFTRYGLTSRLVVAMALGQLTHESGLIPQEENLNYRATRLVQVWPGRFPSVRAALPFQFNPQALGDMVYGGRMGNGPREGFTFRGRGLIQLTGRANYQTYGRLVGVDLVSQPDQLLQYGVSALVAGAFWQAHGLNGPAERGDVRVVTRAINGGLNGLDDREVLYQRALSRMPRYGLLATDLPLDVLADTAADLDARDAQVQRALALL</sequence>
<dbReference type="AlphaFoldDB" id="A0A7C9HTJ9"/>